<organism evidence="1">
    <name type="scientific">Anguilla anguilla</name>
    <name type="common">European freshwater eel</name>
    <name type="synonym">Muraena anguilla</name>
    <dbReference type="NCBI Taxonomy" id="7936"/>
    <lineage>
        <taxon>Eukaryota</taxon>
        <taxon>Metazoa</taxon>
        <taxon>Chordata</taxon>
        <taxon>Craniata</taxon>
        <taxon>Vertebrata</taxon>
        <taxon>Euteleostomi</taxon>
        <taxon>Actinopterygii</taxon>
        <taxon>Neopterygii</taxon>
        <taxon>Teleostei</taxon>
        <taxon>Anguilliformes</taxon>
        <taxon>Anguillidae</taxon>
        <taxon>Anguilla</taxon>
    </lineage>
</organism>
<accession>A0A0E9R4W1</accession>
<sequence>MGKYESQVIRKKRLLYIRLYCLKIPFCWPKYRPTF</sequence>
<protein>
    <submittedName>
        <fullName evidence="1">Uncharacterized protein</fullName>
    </submittedName>
</protein>
<dbReference type="AlphaFoldDB" id="A0A0E9R4W1"/>
<reference evidence="1" key="1">
    <citation type="submission" date="2014-11" db="EMBL/GenBank/DDBJ databases">
        <authorList>
            <person name="Amaro Gonzalez C."/>
        </authorList>
    </citation>
    <scope>NUCLEOTIDE SEQUENCE</scope>
</reference>
<reference evidence="1" key="2">
    <citation type="journal article" date="2015" name="Fish Shellfish Immunol.">
        <title>Early steps in the European eel (Anguilla anguilla)-Vibrio vulnificus interaction in the gills: Role of the RtxA13 toxin.</title>
        <authorList>
            <person name="Callol A."/>
            <person name="Pajuelo D."/>
            <person name="Ebbesson L."/>
            <person name="Teles M."/>
            <person name="MacKenzie S."/>
            <person name="Amaro C."/>
        </authorList>
    </citation>
    <scope>NUCLEOTIDE SEQUENCE</scope>
</reference>
<evidence type="ECO:0000313" key="1">
    <source>
        <dbReference type="EMBL" id="JAH23515.1"/>
    </source>
</evidence>
<proteinExistence type="predicted"/>
<dbReference type="EMBL" id="GBXM01085062">
    <property type="protein sequence ID" value="JAH23515.1"/>
    <property type="molecule type" value="Transcribed_RNA"/>
</dbReference>
<name>A0A0E9R4W1_ANGAN</name>